<protein>
    <submittedName>
        <fullName evidence="2">Uncharacterized protein</fullName>
    </submittedName>
</protein>
<evidence type="ECO:0000313" key="3">
    <source>
        <dbReference type="Proteomes" id="UP001516023"/>
    </source>
</evidence>
<evidence type="ECO:0000256" key="1">
    <source>
        <dbReference type="SAM" id="MobiDB-lite"/>
    </source>
</evidence>
<name>A0ABD3PPB8_9STRA</name>
<proteinExistence type="predicted"/>
<sequence length="771" mass="84776">MIYVTHFVFLYFKSTLTLFCPFAQFQLITALSSFVRSVNPSFVLSRLMCSLVCSKGCTYRDQLQCSTMNDGNYGTNGHNNSQADNDGNSRMNAQPNSLAVAGLRMGSLMTLNPLLFQQEMLRRQEIERNLMAISASALRIPCPDAELEILSQRENELIRLRNAHSQMMEAELVARSDDNATAGTGIDDSFRTESIERIVALQEQRRRQAELMIGLPGHQLGQWTFNMLHQHNQSLSLSGLASSGAAPQWPASPFEQGFVFANRSNIEPNGMVHGQGGHIVSVGQGRFNEQPPPNEQRNNEQSAIRNQALIREAALEQNRSQLLSGFNRPNQYSRNLSQQQQHLERLMRLQQLNDDQQMTTPQFHGSNAFATNVLSQFQGGGNVMSNSSSPSANGNAVSTVRVTRGNPPTVNSIQARLRYFNNGTEVDINGNPVLSSAEKNRTPATALPGDTNGDACIGDNGIMSQFVQLVLSRVPEMSHIMTGFLSSLDMRRRAGAGGALRQDVLSVIDMALTELTSIDEHVLQSIDPKCSDFASRVVQCIYAIEAFKNRFLRPTPASDSLVSYIDQGEKDMRECSNEKKNDQKDDDLTLMQMYKRSKKSKNAKKVAKKAAESSRKRSHNKISTSKPSEVDKEATNKQDQSELKTKSPPCLDASPPPKKQKLKEHCSSSSSSKTTEGSLPIECSKGPHGDLLGKLFSSDEPLSTDCAPRKVVTETPMNAEEPPNSSNGPLSTETALELSTETVNTEESSSAAGETDDSKMSAASVLLDLRR</sequence>
<dbReference type="AlphaFoldDB" id="A0ABD3PPB8"/>
<feature type="compositionally biased region" description="Basic residues" evidence="1">
    <location>
        <begin position="595"/>
        <end position="608"/>
    </location>
</feature>
<feature type="compositionally biased region" description="Basic and acidic residues" evidence="1">
    <location>
        <begin position="628"/>
        <end position="645"/>
    </location>
</feature>
<accession>A0ABD3PPB8</accession>
<feature type="compositionally biased region" description="Low complexity" evidence="1">
    <location>
        <begin position="730"/>
        <end position="750"/>
    </location>
</feature>
<feature type="region of interest" description="Disordered" evidence="1">
    <location>
        <begin position="384"/>
        <end position="408"/>
    </location>
</feature>
<dbReference type="EMBL" id="JABMIG020000138">
    <property type="protein sequence ID" value="KAL3789618.1"/>
    <property type="molecule type" value="Genomic_DNA"/>
</dbReference>
<keyword evidence="3" id="KW-1185">Reference proteome</keyword>
<feature type="compositionally biased region" description="Low complexity" evidence="1">
    <location>
        <begin position="384"/>
        <end position="398"/>
    </location>
</feature>
<gene>
    <name evidence="2" type="ORF">HJC23_003167</name>
</gene>
<organism evidence="2 3">
    <name type="scientific">Cyclotella cryptica</name>
    <dbReference type="NCBI Taxonomy" id="29204"/>
    <lineage>
        <taxon>Eukaryota</taxon>
        <taxon>Sar</taxon>
        <taxon>Stramenopiles</taxon>
        <taxon>Ochrophyta</taxon>
        <taxon>Bacillariophyta</taxon>
        <taxon>Coscinodiscophyceae</taxon>
        <taxon>Thalassiosirophycidae</taxon>
        <taxon>Stephanodiscales</taxon>
        <taxon>Stephanodiscaceae</taxon>
        <taxon>Cyclotella</taxon>
    </lineage>
</organism>
<dbReference type="Proteomes" id="UP001516023">
    <property type="component" value="Unassembled WGS sequence"/>
</dbReference>
<reference evidence="2 3" key="1">
    <citation type="journal article" date="2020" name="G3 (Bethesda)">
        <title>Improved Reference Genome for Cyclotella cryptica CCMP332, a Model for Cell Wall Morphogenesis, Salinity Adaptation, and Lipid Production in Diatoms (Bacillariophyta).</title>
        <authorList>
            <person name="Roberts W.R."/>
            <person name="Downey K.M."/>
            <person name="Ruck E.C."/>
            <person name="Traller J.C."/>
            <person name="Alverson A.J."/>
        </authorList>
    </citation>
    <scope>NUCLEOTIDE SEQUENCE [LARGE SCALE GENOMIC DNA]</scope>
    <source>
        <strain evidence="2 3">CCMP332</strain>
    </source>
</reference>
<comment type="caution">
    <text evidence="2">The sequence shown here is derived from an EMBL/GenBank/DDBJ whole genome shotgun (WGS) entry which is preliminary data.</text>
</comment>
<feature type="region of interest" description="Disordered" evidence="1">
    <location>
        <begin position="595"/>
        <end position="771"/>
    </location>
</feature>
<evidence type="ECO:0000313" key="2">
    <source>
        <dbReference type="EMBL" id="KAL3789618.1"/>
    </source>
</evidence>